<dbReference type="Pfam" id="PF01556">
    <property type="entry name" value="DnaJ_C"/>
    <property type="match status" value="1"/>
</dbReference>
<dbReference type="GeneID" id="57960350"/>
<dbReference type="GO" id="GO:0005737">
    <property type="term" value="C:cytoplasm"/>
    <property type="evidence" value="ECO:0007669"/>
    <property type="project" value="TreeGrafter"/>
</dbReference>
<evidence type="ECO:0000256" key="4">
    <source>
        <dbReference type="ARBA" id="ARBA00022771"/>
    </source>
</evidence>
<dbReference type="GO" id="GO:0051082">
    <property type="term" value="F:unfolded protein binding"/>
    <property type="evidence" value="ECO:0007669"/>
    <property type="project" value="InterPro"/>
</dbReference>
<dbReference type="SMART" id="SM00271">
    <property type="entry name" value="DnaJ"/>
    <property type="match status" value="1"/>
</dbReference>
<keyword evidence="1" id="KW-0235">DNA replication</keyword>
<dbReference type="EMBL" id="AGYR01000078">
    <property type="protein sequence ID" value="ENZ05840.1"/>
    <property type="molecule type" value="Genomic_DNA"/>
</dbReference>
<dbReference type="InterPro" id="IPR008971">
    <property type="entry name" value="HSP40/DnaJ_pept-bd"/>
</dbReference>
<dbReference type="PANTHER" id="PTHR43096:SF48">
    <property type="entry name" value="CHAPERONE PROTEIN DNAJ"/>
    <property type="match status" value="1"/>
</dbReference>
<dbReference type="GO" id="GO:0006260">
    <property type="term" value="P:DNA replication"/>
    <property type="evidence" value="ECO:0007669"/>
    <property type="project" value="UniProtKB-KW"/>
</dbReference>
<dbReference type="PRINTS" id="PR00625">
    <property type="entry name" value="JDOMAIN"/>
</dbReference>
<evidence type="ECO:0000313" key="9">
    <source>
        <dbReference type="Proteomes" id="UP000013085"/>
    </source>
</evidence>
<dbReference type="Gene3D" id="2.60.260.20">
    <property type="entry name" value="Urease metallochaperone UreE, N-terminal domain"/>
    <property type="match status" value="2"/>
</dbReference>
<dbReference type="AlphaFoldDB" id="A0A0E2H1F8"/>
<evidence type="ECO:0000256" key="3">
    <source>
        <dbReference type="ARBA" id="ARBA00022737"/>
    </source>
</evidence>
<evidence type="ECO:0000256" key="5">
    <source>
        <dbReference type="ARBA" id="ARBA00022833"/>
    </source>
</evidence>
<dbReference type="InterPro" id="IPR036869">
    <property type="entry name" value="J_dom_sf"/>
</dbReference>
<dbReference type="FunFam" id="2.60.260.20:FF:000005">
    <property type="entry name" value="Chaperone protein dnaJ 1, mitochondrial"/>
    <property type="match status" value="1"/>
</dbReference>
<evidence type="ECO:0000256" key="1">
    <source>
        <dbReference type="ARBA" id="ARBA00022705"/>
    </source>
</evidence>
<accession>A0A0E2H1F8</accession>
<dbReference type="Proteomes" id="UP000013085">
    <property type="component" value="Unassembled WGS sequence"/>
</dbReference>
<dbReference type="CDD" id="cd06257">
    <property type="entry name" value="DnaJ"/>
    <property type="match status" value="1"/>
</dbReference>
<dbReference type="PROSITE" id="PS00636">
    <property type="entry name" value="DNAJ_1"/>
    <property type="match status" value="1"/>
</dbReference>
<dbReference type="GO" id="GO:0008270">
    <property type="term" value="F:zinc ion binding"/>
    <property type="evidence" value="ECO:0007669"/>
    <property type="project" value="UniProtKB-KW"/>
</dbReference>
<dbReference type="SUPFAM" id="SSF46565">
    <property type="entry name" value="Chaperone J-domain"/>
    <property type="match status" value="1"/>
</dbReference>
<dbReference type="HOGENOM" id="CLU_017633_0_0_9"/>
<dbReference type="SUPFAM" id="SSF49493">
    <property type="entry name" value="HSP40/DnaJ peptide-binding domain"/>
    <property type="match status" value="2"/>
</dbReference>
<sequence length="339" mass="36816">MMKKDYYDVLGVSRTADAAAIKKAYRKLAKKYHPDSNVGNVQAEERFKELNEAYDILGDEKQRELYDQYGHAAFDETAGAYGSTESNGFGNGPHYAYGDMNNGYREYHFEGGKDMDDILKHIFGGSGAFHRGTANGFRGNGFNKTYSRHGFPEKGADIQSSIEVSFDEAAFGCKKIIRLQDENGQVQSMEVTIPAGIADGKVMRLKGKGMDGTNGGEPGNLLLNITVHDKPGFRRDGQNVYTTVTIPFATAVLGGEVKISTIYGDVICKIKAGTQSGSQIRLKGKGIVASGNPAVHGDQYVTVEVQVPKNLTPEAKQKLKEFEQLCNEAGKSTHGGYAA</sequence>
<feature type="domain" description="J" evidence="7">
    <location>
        <begin position="5"/>
        <end position="70"/>
    </location>
</feature>
<keyword evidence="2" id="KW-0479">Metal-binding</keyword>
<dbReference type="Pfam" id="PF00226">
    <property type="entry name" value="DnaJ"/>
    <property type="match status" value="1"/>
</dbReference>
<keyword evidence="4" id="KW-0863">Zinc-finger</keyword>
<protein>
    <recommendedName>
        <fullName evidence="7">J domain-containing protein</fullName>
    </recommendedName>
</protein>
<dbReference type="PATRIC" id="fig|999408.3.peg.6022"/>
<organism evidence="8 9">
    <name type="scientific">[Clostridium] clostridioforme 90A8</name>
    <dbReference type="NCBI Taxonomy" id="999408"/>
    <lineage>
        <taxon>Bacteria</taxon>
        <taxon>Bacillati</taxon>
        <taxon>Bacillota</taxon>
        <taxon>Clostridia</taxon>
        <taxon>Lachnospirales</taxon>
        <taxon>Lachnospiraceae</taxon>
        <taxon>Enterocloster</taxon>
    </lineage>
</organism>
<dbReference type="InterPro" id="IPR001623">
    <property type="entry name" value="DnaJ_domain"/>
</dbReference>
<keyword evidence="5" id="KW-0862">Zinc</keyword>
<evidence type="ECO:0000313" key="8">
    <source>
        <dbReference type="EMBL" id="ENZ05840.1"/>
    </source>
</evidence>
<dbReference type="RefSeq" id="WP_002585206.1">
    <property type="nucleotide sequence ID" value="NZ_KB851000.1"/>
</dbReference>
<keyword evidence="3" id="KW-0677">Repeat</keyword>
<dbReference type="PROSITE" id="PS50076">
    <property type="entry name" value="DNAJ_2"/>
    <property type="match status" value="1"/>
</dbReference>
<evidence type="ECO:0000256" key="6">
    <source>
        <dbReference type="ARBA" id="ARBA00023186"/>
    </source>
</evidence>
<dbReference type="CDD" id="cd10747">
    <property type="entry name" value="DnaJ_C"/>
    <property type="match status" value="1"/>
</dbReference>
<evidence type="ECO:0000259" key="7">
    <source>
        <dbReference type="PROSITE" id="PS50076"/>
    </source>
</evidence>
<gene>
    <name evidence="8" type="ORF">HMPREF1090_05618</name>
</gene>
<reference evidence="8 9" key="1">
    <citation type="submission" date="2013-01" db="EMBL/GenBank/DDBJ databases">
        <title>The Genome Sequence of Clostridium clostridioforme 90A8.</title>
        <authorList>
            <consortium name="The Broad Institute Genome Sequencing Platform"/>
            <person name="Earl A."/>
            <person name="Ward D."/>
            <person name="Feldgarden M."/>
            <person name="Gevers D."/>
            <person name="Courvalin P."/>
            <person name="Lambert T."/>
            <person name="Walker B."/>
            <person name="Young S.K."/>
            <person name="Zeng Q."/>
            <person name="Gargeya S."/>
            <person name="Fitzgerald M."/>
            <person name="Haas B."/>
            <person name="Abouelleil A."/>
            <person name="Alvarado L."/>
            <person name="Arachchi H.M."/>
            <person name="Berlin A.M."/>
            <person name="Chapman S.B."/>
            <person name="Dewar J."/>
            <person name="Goldberg J."/>
            <person name="Griggs A."/>
            <person name="Gujja S."/>
            <person name="Hansen M."/>
            <person name="Howarth C."/>
            <person name="Imamovic A."/>
            <person name="Larimer J."/>
            <person name="McCowan C."/>
            <person name="Murphy C."/>
            <person name="Neiman D."/>
            <person name="Pearson M."/>
            <person name="Priest M."/>
            <person name="Roberts A."/>
            <person name="Saif S."/>
            <person name="Shea T."/>
            <person name="Sisk P."/>
            <person name="Sykes S."/>
            <person name="Wortman J."/>
            <person name="Nusbaum C."/>
            <person name="Birren B."/>
        </authorList>
    </citation>
    <scope>NUCLEOTIDE SEQUENCE [LARGE SCALE GENOMIC DNA]</scope>
    <source>
        <strain evidence="8 9">90A8</strain>
    </source>
</reference>
<dbReference type="InterPro" id="IPR002939">
    <property type="entry name" value="DnaJ_C"/>
</dbReference>
<dbReference type="InterPro" id="IPR018253">
    <property type="entry name" value="DnaJ_domain_CS"/>
</dbReference>
<keyword evidence="6" id="KW-0143">Chaperone</keyword>
<comment type="caution">
    <text evidence="8">The sequence shown here is derived from an EMBL/GenBank/DDBJ whole genome shotgun (WGS) entry which is preliminary data.</text>
</comment>
<proteinExistence type="predicted"/>
<name>A0A0E2H1F8_9FIRM</name>
<dbReference type="PANTHER" id="PTHR43096">
    <property type="entry name" value="DNAJ HOMOLOG 1, MITOCHONDRIAL-RELATED"/>
    <property type="match status" value="1"/>
</dbReference>
<evidence type="ECO:0000256" key="2">
    <source>
        <dbReference type="ARBA" id="ARBA00022723"/>
    </source>
</evidence>
<dbReference type="Gene3D" id="1.10.287.110">
    <property type="entry name" value="DnaJ domain"/>
    <property type="match status" value="1"/>
</dbReference>
<dbReference type="GO" id="GO:0042026">
    <property type="term" value="P:protein refolding"/>
    <property type="evidence" value="ECO:0007669"/>
    <property type="project" value="TreeGrafter"/>
</dbReference>